<feature type="compositionally biased region" description="Basic and acidic residues" evidence="2">
    <location>
        <begin position="283"/>
        <end position="300"/>
    </location>
</feature>
<feature type="region of interest" description="Disordered" evidence="2">
    <location>
        <begin position="31"/>
        <end position="52"/>
    </location>
</feature>
<dbReference type="Pfam" id="PF00098">
    <property type="entry name" value="zf-CCHC"/>
    <property type="match status" value="1"/>
</dbReference>
<keyword evidence="1" id="KW-0863">Zinc-finger</keyword>
<dbReference type="AlphaFoldDB" id="A0A8W8IH22"/>
<keyword evidence="5" id="KW-1185">Reference proteome</keyword>
<evidence type="ECO:0000313" key="4">
    <source>
        <dbReference type="EnsemblMetazoa" id="G13890.1:cds"/>
    </source>
</evidence>
<proteinExistence type="predicted"/>
<dbReference type="Proteomes" id="UP000005408">
    <property type="component" value="Unassembled WGS sequence"/>
</dbReference>
<dbReference type="EnsemblMetazoa" id="G13890.1">
    <property type="protein sequence ID" value="G13890.1:cds"/>
    <property type="gene ID" value="G13890"/>
</dbReference>
<evidence type="ECO:0000256" key="2">
    <source>
        <dbReference type="SAM" id="MobiDB-lite"/>
    </source>
</evidence>
<organism evidence="4 5">
    <name type="scientific">Magallana gigas</name>
    <name type="common">Pacific oyster</name>
    <name type="synonym">Crassostrea gigas</name>
    <dbReference type="NCBI Taxonomy" id="29159"/>
    <lineage>
        <taxon>Eukaryota</taxon>
        <taxon>Metazoa</taxon>
        <taxon>Spiralia</taxon>
        <taxon>Lophotrochozoa</taxon>
        <taxon>Mollusca</taxon>
        <taxon>Bivalvia</taxon>
        <taxon>Autobranchia</taxon>
        <taxon>Pteriomorphia</taxon>
        <taxon>Ostreida</taxon>
        <taxon>Ostreoidea</taxon>
        <taxon>Ostreidae</taxon>
        <taxon>Magallana</taxon>
    </lineage>
</organism>
<dbReference type="Gene3D" id="3.30.160.60">
    <property type="entry name" value="Classic Zinc Finger"/>
    <property type="match status" value="1"/>
</dbReference>
<dbReference type="InterPro" id="IPR001969">
    <property type="entry name" value="Aspartic_peptidase_AS"/>
</dbReference>
<dbReference type="PROSITE" id="PS50158">
    <property type="entry name" value="ZF_CCHC"/>
    <property type="match status" value="1"/>
</dbReference>
<feature type="region of interest" description="Disordered" evidence="2">
    <location>
        <begin position="521"/>
        <end position="620"/>
    </location>
</feature>
<dbReference type="SUPFAM" id="SSF57756">
    <property type="entry name" value="Retrovirus zinc finger-like domains"/>
    <property type="match status" value="1"/>
</dbReference>
<dbReference type="Pfam" id="PF13975">
    <property type="entry name" value="gag-asp_proteas"/>
    <property type="match status" value="1"/>
</dbReference>
<feature type="compositionally biased region" description="Basic and acidic residues" evidence="2">
    <location>
        <begin position="523"/>
        <end position="532"/>
    </location>
</feature>
<dbReference type="InterPro" id="IPR021109">
    <property type="entry name" value="Peptidase_aspartic_dom_sf"/>
</dbReference>
<dbReference type="GO" id="GO:0008270">
    <property type="term" value="F:zinc ion binding"/>
    <property type="evidence" value="ECO:0007669"/>
    <property type="project" value="UniProtKB-KW"/>
</dbReference>
<dbReference type="PANTHER" id="PTHR46888">
    <property type="entry name" value="ZINC KNUCKLE DOMAINCONTAINING PROTEIN-RELATED"/>
    <property type="match status" value="1"/>
</dbReference>
<sequence>MTDKEKESGDIETSLRETLDKMEENLKRYRIDQSTPIGSQYDKVSSRDSGLATGRLDDTYDYAPRDITLTDSRRHGYSDRGTDYLYDRIYQGKGTNSPYQYQGARPKVRFETDQFDKEKDYLPRDNLPYRSNIHQPSLKSDVNRTLNETYRDERDSKLTSRPANLNEAISLAVELEAYNKVEKRDRELRGHLRTAIADEQPQLNGINVDHKLETWMKSVEEGMKCITEELKELRSFRQKNNDDRWFRSDRANNNNQERRCYECKQTGHFRRNCPELRRRRKQHDSLDKGQKDDAQGDKNAARRPNVSVGLGSSVEECGLYVEVQVQGEKAKFLVDTGATVTLVSETLYKKLPVAIRPNLREVSQTIWTANSTPLSAHGKAEFNICVDQVTCYNDAIVANLKIDGTTVGQLSEVNTVQNMLSDEDPQSATMLRKDLAELLQKTVDTLTPEQHKEAKAFLLQEMAKTKTTSAEQLKKCPFCSFKSRSHSEWKDHMADCYETRHFCRRCDYSTDKKVNYIRHLKRNHPDEVERGQRSQQSDNAEGIKSSEDSLSRDLHEDESSDEEEWLSQEPDITIDEEPGTSGPSPCEKAVDPTVRKRTQPMPVYTPERCKTPRLDDKTNDPTCKVADKAVQTDPVVYTKSIKTTTIVREHGRKTITVKREKML</sequence>
<evidence type="ECO:0000256" key="1">
    <source>
        <dbReference type="PROSITE-ProRule" id="PRU00047"/>
    </source>
</evidence>
<feature type="compositionally biased region" description="Basic and acidic residues" evidence="2">
    <location>
        <begin position="544"/>
        <end position="557"/>
    </location>
</feature>
<protein>
    <recommendedName>
        <fullName evidence="3">CCHC-type domain-containing protein</fullName>
    </recommendedName>
</protein>
<dbReference type="SMART" id="SM00343">
    <property type="entry name" value="ZnF_C2HC"/>
    <property type="match status" value="1"/>
</dbReference>
<keyword evidence="1" id="KW-0862">Zinc</keyword>
<reference evidence="4" key="1">
    <citation type="submission" date="2022-08" db="UniProtKB">
        <authorList>
            <consortium name="EnsemblMetazoa"/>
        </authorList>
    </citation>
    <scope>IDENTIFICATION</scope>
    <source>
        <strain evidence="4">05x7-T-G4-1.051#20</strain>
    </source>
</reference>
<evidence type="ECO:0000313" key="5">
    <source>
        <dbReference type="Proteomes" id="UP000005408"/>
    </source>
</evidence>
<feature type="compositionally biased region" description="Basic and acidic residues" evidence="2">
    <location>
        <begin position="607"/>
        <end position="619"/>
    </location>
</feature>
<dbReference type="InterPro" id="IPR001878">
    <property type="entry name" value="Znf_CCHC"/>
</dbReference>
<dbReference type="InterPro" id="IPR036875">
    <property type="entry name" value="Znf_CCHC_sf"/>
</dbReference>
<dbReference type="SUPFAM" id="SSF50630">
    <property type="entry name" value="Acid proteases"/>
    <property type="match status" value="1"/>
</dbReference>
<accession>A0A8W8IH22</accession>
<feature type="domain" description="CCHC-type" evidence="3">
    <location>
        <begin position="258"/>
        <end position="275"/>
    </location>
</feature>
<dbReference type="GO" id="GO:0006508">
    <property type="term" value="P:proteolysis"/>
    <property type="evidence" value="ECO:0007669"/>
    <property type="project" value="InterPro"/>
</dbReference>
<dbReference type="PROSITE" id="PS00141">
    <property type="entry name" value="ASP_PROTEASE"/>
    <property type="match status" value="1"/>
</dbReference>
<feature type="region of interest" description="Disordered" evidence="2">
    <location>
        <begin position="274"/>
        <end position="305"/>
    </location>
</feature>
<dbReference type="GO" id="GO:0003676">
    <property type="term" value="F:nucleic acid binding"/>
    <property type="evidence" value="ECO:0007669"/>
    <property type="project" value="InterPro"/>
</dbReference>
<dbReference type="Gene3D" id="4.10.60.10">
    <property type="entry name" value="Zinc finger, CCHC-type"/>
    <property type="match status" value="1"/>
</dbReference>
<dbReference type="GO" id="GO:0004190">
    <property type="term" value="F:aspartic-type endopeptidase activity"/>
    <property type="evidence" value="ECO:0007669"/>
    <property type="project" value="InterPro"/>
</dbReference>
<dbReference type="PANTHER" id="PTHR46888:SF1">
    <property type="entry name" value="RIBONUCLEASE H"/>
    <property type="match status" value="1"/>
</dbReference>
<feature type="compositionally biased region" description="Acidic residues" evidence="2">
    <location>
        <begin position="558"/>
        <end position="578"/>
    </location>
</feature>
<evidence type="ECO:0000259" key="3">
    <source>
        <dbReference type="PROSITE" id="PS50158"/>
    </source>
</evidence>
<keyword evidence="1" id="KW-0479">Metal-binding</keyword>
<dbReference type="Gene3D" id="2.40.70.10">
    <property type="entry name" value="Acid Proteases"/>
    <property type="match status" value="1"/>
</dbReference>
<name>A0A8W8IH22_MAGGI</name>